<dbReference type="KEGG" id="sbk:SHEWBE_3897"/>
<sequence length="49" mass="5989">MPRPRRTQVSIEDTPMYHCCSRVTRRASRARSRTFFEQKRARFDDLMQL</sequence>
<evidence type="ECO:0000313" key="2">
    <source>
        <dbReference type="Proteomes" id="UP000250123"/>
    </source>
</evidence>
<evidence type="ECO:0008006" key="3">
    <source>
        <dbReference type="Google" id="ProtNLM"/>
    </source>
</evidence>
<dbReference type="Proteomes" id="UP000250123">
    <property type="component" value="Chromosome SHEWBE"/>
</dbReference>
<reference evidence="2" key="1">
    <citation type="submission" date="2018-06" db="EMBL/GenBank/DDBJ databases">
        <authorList>
            <person name="Cea G.-C."/>
            <person name="William W."/>
        </authorList>
    </citation>
    <scope>NUCLEOTIDE SEQUENCE [LARGE SCALE GENOMIC DNA]</scope>
    <source>
        <strain evidence="2">DB21MT-2</strain>
    </source>
</reference>
<name>A0A330MA41_9GAMM</name>
<dbReference type="EMBL" id="LS483452">
    <property type="protein sequence ID" value="SQH77860.1"/>
    <property type="molecule type" value="Genomic_DNA"/>
</dbReference>
<organism evidence="1 2">
    <name type="scientific">Shewanella benthica</name>
    <dbReference type="NCBI Taxonomy" id="43661"/>
    <lineage>
        <taxon>Bacteria</taxon>
        <taxon>Pseudomonadati</taxon>
        <taxon>Pseudomonadota</taxon>
        <taxon>Gammaproteobacteria</taxon>
        <taxon>Alteromonadales</taxon>
        <taxon>Shewanellaceae</taxon>
        <taxon>Shewanella</taxon>
    </lineage>
</organism>
<protein>
    <recommendedName>
        <fullName evidence="3">Transposase</fullName>
    </recommendedName>
</protein>
<dbReference type="AlphaFoldDB" id="A0A330MA41"/>
<gene>
    <name evidence="1" type="ORF">SHEWBE_3897</name>
</gene>
<accession>A0A330MA41</accession>
<evidence type="ECO:0000313" key="1">
    <source>
        <dbReference type="EMBL" id="SQH77860.1"/>
    </source>
</evidence>
<proteinExistence type="predicted"/>